<evidence type="ECO:0000256" key="3">
    <source>
        <dbReference type="ARBA" id="ARBA00020675"/>
    </source>
</evidence>
<dbReference type="SUPFAM" id="SSF52540">
    <property type="entry name" value="P-loop containing nucleoside triphosphate hydrolases"/>
    <property type="match status" value="1"/>
</dbReference>
<dbReference type="FunFam" id="3.40.50.300:FF:000019">
    <property type="entry name" value="Translation initiation factor IF-2"/>
    <property type="match status" value="1"/>
</dbReference>
<dbReference type="PROSITE" id="PS51722">
    <property type="entry name" value="G_TR_2"/>
    <property type="match status" value="1"/>
</dbReference>
<dbReference type="SUPFAM" id="SSF50447">
    <property type="entry name" value="Translation proteins"/>
    <property type="match status" value="2"/>
</dbReference>
<keyword evidence="5 10" id="KW-0396">Initiation factor</keyword>
<evidence type="ECO:0000259" key="13">
    <source>
        <dbReference type="PROSITE" id="PS51722"/>
    </source>
</evidence>
<feature type="binding site" evidence="10">
    <location>
        <begin position="405"/>
        <end position="412"/>
    </location>
    <ligand>
        <name>GTP</name>
        <dbReference type="ChEBI" id="CHEBI:37565"/>
    </ligand>
</feature>
<feature type="compositionally biased region" description="Basic and acidic residues" evidence="12">
    <location>
        <begin position="170"/>
        <end position="179"/>
    </location>
</feature>
<evidence type="ECO:0000313" key="14">
    <source>
        <dbReference type="EMBL" id="AQT67666.1"/>
    </source>
</evidence>
<evidence type="ECO:0000256" key="1">
    <source>
        <dbReference type="ARBA" id="ARBA00004496"/>
    </source>
</evidence>
<organism evidence="14 15">
    <name type="scientific">Anaerohalosphaera lusitana</name>
    <dbReference type="NCBI Taxonomy" id="1936003"/>
    <lineage>
        <taxon>Bacteria</taxon>
        <taxon>Pseudomonadati</taxon>
        <taxon>Planctomycetota</taxon>
        <taxon>Phycisphaerae</taxon>
        <taxon>Sedimentisphaerales</taxon>
        <taxon>Anaerohalosphaeraceae</taxon>
        <taxon>Anaerohalosphaera</taxon>
    </lineage>
</organism>
<feature type="binding site" evidence="10">
    <location>
        <begin position="451"/>
        <end position="455"/>
    </location>
    <ligand>
        <name>GTP</name>
        <dbReference type="ChEBI" id="CHEBI:37565"/>
    </ligand>
</feature>
<dbReference type="GO" id="GO:0005829">
    <property type="term" value="C:cytosol"/>
    <property type="evidence" value="ECO:0007669"/>
    <property type="project" value="TreeGrafter"/>
</dbReference>
<dbReference type="InterPro" id="IPR044145">
    <property type="entry name" value="IF2_II"/>
</dbReference>
<feature type="compositionally biased region" description="Basic and acidic residues" evidence="12">
    <location>
        <begin position="201"/>
        <end position="210"/>
    </location>
</feature>
<dbReference type="InterPro" id="IPR053905">
    <property type="entry name" value="EF-G-like_DII"/>
</dbReference>
<keyword evidence="15" id="KW-1185">Reference proteome</keyword>
<dbReference type="InterPro" id="IPR036925">
    <property type="entry name" value="TIF_IF2_dom3_sf"/>
</dbReference>
<feature type="compositionally biased region" description="Basic residues" evidence="12">
    <location>
        <begin position="211"/>
        <end position="221"/>
    </location>
</feature>
<dbReference type="PANTHER" id="PTHR43381">
    <property type="entry name" value="TRANSLATION INITIATION FACTOR IF-2-RELATED"/>
    <property type="match status" value="1"/>
</dbReference>
<evidence type="ECO:0000256" key="12">
    <source>
        <dbReference type="SAM" id="MobiDB-lite"/>
    </source>
</evidence>
<dbReference type="InterPro" id="IPR027417">
    <property type="entry name" value="P-loop_NTPase"/>
</dbReference>
<dbReference type="CDD" id="cd03692">
    <property type="entry name" value="mtIF2_IVc"/>
    <property type="match status" value="1"/>
</dbReference>
<dbReference type="GO" id="GO:0003743">
    <property type="term" value="F:translation initiation factor activity"/>
    <property type="evidence" value="ECO:0007669"/>
    <property type="project" value="UniProtKB-UniRule"/>
</dbReference>
<dbReference type="GO" id="GO:0003924">
    <property type="term" value="F:GTPase activity"/>
    <property type="evidence" value="ECO:0007669"/>
    <property type="project" value="UniProtKB-UniRule"/>
</dbReference>
<comment type="similarity">
    <text evidence="2 10 11">Belongs to the TRAFAC class translation factor GTPase superfamily. Classic translation factor GTPase family. IF-2 subfamily.</text>
</comment>
<dbReference type="NCBIfam" id="TIGR00231">
    <property type="entry name" value="small_GTP"/>
    <property type="match status" value="1"/>
</dbReference>
<dbReference type="EMBL" id="CP019791">
    <property type="protein sequence ID" value="AQT67666.1"/>
    <property type="molecule type" value="Genomic_DNA"/>
</dbReference>
<evidence type="ECO:0000256" key="8">
    <source>
        <dbReference type="ARBA" id="ARBA00023134"/>
    </source>
</evidence>
<dbReference type="Pfam" id="PF11987">
    <property type="entry name" value="IF-2"/>
    <property type="match status" value="1"/>
</dbReference>
<feature type="compositionally biased region" description="Acidic residues" evidence="12">
    <location>
        <begin position="121"/>
        <end position="133"/>
    </location>
</feature>
<dbReference type="SUPFAM" id="SSF52156">
    <property type="entry name" value="Initiation factor IF2/eIF5b, domain 3"/>
    <property type="match status" value="1"/>
</dbReference>
<dbReference type="InterPro" id="IPR023115">
    <property type="entry name" value="TIF_IF2_dom3"/>
</dbReference>
<reference evidence="15" key="1">
    <citation type="submission" date="2017-02" db="EMBL/GenBank/DDBJ databases">
        <title>Comparative genomics and description of representatives of a novel lineage of planctomycetes thriving in anoxic sediments.</title>
        <authorList>
            <person name="Spring S."/>
            <person name="Bunk B."/>
            <person name="Sproer C."/>
        </authorList>
    </citation>
    <scope>NUCLEOTIDE SEQUENCE [LARGE SCALE GENOMIC DNA]</scope>
    <source>
        <strain evidence="15">ST-NAGAB-D1</strain>
    </source>
</reference>
<dbReference type="InterPro" id="IPR015760">
    <property type="entry name" value="TIF_IF2"/>
</dbReference>
<feature type="compositionally biased region" description="Low complexity" evidence="12">
    <location>
        <begin position="280"/>
        <end position="290"/>
    </location>
</feature>
<dbReference type="InterPro" id="IPR006847">
    <property type="entry name" value="IF2_N"/>
</dbReference>
<accession>A0A1U9NJH3</accession>
<feature type="compositionally biased region" description="Low complexity" evidence="12">
    <location>
        <begin position="134"/>
        <end position="148"/>
    </location>
</feature>
<dbReference type="PANTHER" id="PTHR43381:SF5">
    <property type="entry name" value="TR-TYPE G DOMAIN-CONTAINING PROTEIN"/>
    <property type="match status" value="1"/>
</dbReference>
<dbReference type="InterPro" id="IPR005225">
    <property type="entry name" value="Small_GTP-bd"/>
</dbReference>
<keyword evidence="6 10" id="KW-0547">Nucleotide-binding</keyword>
<evidence type="ECO:0000256" key="10">
    <source>
        <dbReference type="HAMAP-Rule" id="MF_00100"/>
    </source>
</evidence>
<dbReference type="CDD" id="cd01887">
    <property type="entry name" value="IF2_eIF5B"/>
    <property type="match status" value="1"/>
</dbReference>
<gene>
    <name evidence="10 14" type="primary">infB</name>
    <name evidence="14" type="ORF">STSP2_00814</name>
</gene>
<evidence type="ECO:0000256" key="4">
    <source>
        <dbReference type="ARBA" id="ARBA00022490"/>
    </source>
</evidence>
<feature type="compositionally biased region" description="Low complexity" evidence="12">
    <location>
        <begin position="102"/>
        <end position="120"/>
    </location>
</feature>
<keyword evidence="7 10" id="KW-0648">Protein biosynthesis</keyword>
<dbReference type="Pfam" id="PF03144">
    <property type="entry name" value="GTP_EFTU_D2"/>
    <property type="match status" value="1"/>
</dbReference>
<dbReference type="Pfam" id="PF04760">
    <property type="entry name" value="IF2_N"/>
    <property type="match status" value="2"/>
</dbReference>
<name>A0A1U9NJH3_9BACT</name>
<evidence type="ECO:0000256" key="11">
    <source>
        <dbReference type="RuleBase" id="RU000644"/>
    </source>
</evidence>
<evidence type="ECO:0000256" key="5">
    <source>
        <dbReference type="ARBA" id="ARBA00022540"/>
    </source>
</evidence>
<comment type="subcellular location">
    <subcellularLocation>
        <location evidence="1 10">Cytoplasm</location>
    </subcellularLocation>
</comment>
<dbReference type="Gene3D" id="2.40.30.10">
    <property type="entry name" value="Translation factors"/>
    <property type="match status" value="2"/>
</dbReference>
<dbReference type="Proteomes" id="UP000189674">
    <property type="component" value="Chromosome"/>
</dbReference>
<feature type="binding site" evidence="10">
    <location>
        <begin position="505"/>
        <end position="508"/>
    </location>
    <ligand>
        <name>GTP</name>
        <dbReference type="ChEBI" id="CHEBI:37565"/>
    </ligand>
</feature>
<evidence type="ECO:0000256" key="2">
    <source>
        <dbReference type="ARBA" id="ARBA00007733"/>
    </source>
</evidence>
<dbReference type="InterPro" id="IPR004161">
    <property type="entry name" value="EFTu-like_2"/>
</dbReference>
<dbReference type="FunFam" id="2.40.30.10:FF:000054">
    <property type="entry name" value="Translation initiation factor IF-2"/>
    <property type="match status" value="1"/>
</dbReference>
<feature type="compositionally biased region" description="Basic residues" evidence="12">
    <location>
        <begin position="241"/>
        <end position="250"/>
    </location>
</feature>
<dbReference type="Pfam" id="PF00009">
    <property type="entry name" value="GTP_EFTU"/>
    <property type="match status" value="1"/>
</dbReference>
<dbReference type="FunFam" id="3.40.50.10050:FF:000001">
    <property type="entry name" value="Translation initiation factor IF-2"/>
    <property type="match status" value="1"/>
</dbReference>
<comment type="function">
    <text evidence="9 10 11">One of the essential components for the initiation of protein synthesis. Protects formylmethionyl-tRNA from spontaneous hydrolysis and promotes its binding to the 30S ribosomal subunits. Also involved in the hydrolysis of GTP during the formation of the 70S ribosomal complex.</text>
</comment>
<dbReference type="STRING" id="1936003.STSP2_00814"/>
<dbReference type="CDD" id="cd03702">
    <property type="entry name" value="IF2_mtIF2_II"/>
    <property type="match status" value="1"/>
</dbReference>
<dbReference type="HAMAP" id="MF_00100_B">
    <property type="entry name" value="IF_2_B"/>
    <property type="match status" value="1"/>
</dbReference>
<feature type="domain" description="Tr-type G" evidence="13">
    <location>
        <begin position="396"/>
        <end position="564"/>
    </location>
</feature>
<dbReference type="InterPro" id="IPR000795">
    <property type="entry name" value="T_Tr_GTP-bd_dom"/>
</dbReference>
<dbReference type="GO" id="GO:0005525">
    <property type="term" value="F:GTP binding"/>
    <property type="evidence" value="ECO:0007669"/>
    <property type="project" value="UniProtKB-KW"/>
</dbReference>
<dbReference type="NCBIfam" id="TIGR00487">
    <property type="entry name" value="IF-2"/>
    <property type="match status" value="1"/>
</dbReference>
<keyword evidence="4 10" id="KW-0963">Cytoplasm</keyword>
<protein>
    <recommendedName>
        <fullName evidence="3 10">Translation initiation factor IF-2</fullName>
    </recommendedName>
</protein>
<proteinExistence type="inferred from homology"/>
<dbReference type="KEGG" id="alus:STSP2_00814"/>
<feature type="region of interest" description="G-domain" evidence="10">
    <location>
        <begin position="399"/>
        <end position="547"/>
    </location>
</feature>
<dbReference type="FunFam" id="2.40.30.10:FF:000008">
    <property type="entry name" value="Translation initiation factor IF-2"/>
    <property type="match status" value="1"/>
</dbReference>
<feature type="region of interest" description="Disordered" evidence="12">
    <location>
        <begin position="74"/>
        <end position="319"/>
    </location>
</feature>
<dbReference type="Gene3D" id="3.40.50.300">
    <property type="entry name" value="P-loop containing nucleotide triphosphate hydrolases"/>
    <property type="match status" value="1"/>
</dbReference>
<evidence type="ECO:0000256" key="9">
    <source>
        <dbReference type="ARBA" id="ARBA00025162"/>
    </source>
</evidence>
<dbReference type="Gene3D" id="1.10.10.2480">
    <property type="match status" value="1"/>
</dbReference>
<keyword evidence="8 10" id="KW-0342">GTP-binding</keyword>
<dbReference type="InterPro" id="IPR000178">
    <property type="entry name" value="TF_IF2_bacterial-like"/>
</dbReference>
<evidence type="ECO:0000256" key="6">
    <source>
        <dbReference type="ARBA" id="ARBA00022741"/>
    </source>
</evidence>
<dbReference type="InterPro" id="IPR009000">
    <property type="entry name" value="Transl_B-barrel_sf"/>
</dbReference>
<evidence type="ECO:0000256" key="7">
    <source>
        <dbReference type="ARBA" id="ARBA00022917"/>
    </source>
</evidence>
<dbReference type="Pfam" id="PF22042">
    <property type="entry name" value="EF-G_D2"/>
    <property type="match status" value="1"/>
</dbReference>
<feature type="compositionally biased region" description="Basic and acidic residues" evidence="12">
    <location>
        <begin position="149"/>
        <end position="162"/>
    </location>
</feature>
<dbReference type="RefSeq" id="WP_169852963.1">
    <property type="nucleotide sequence ID" value="NZ_CP019791.1"/>
</dbReference>
<sequence>MAKTTRVHNLAKELGVKSKAIVEKCQAEGLDIKNHMSTISVGLAATIREWFSEGEHTTTVEHAGRVDLKEVRVEKPKAAPPVTEPEVVAEPEKPTETETAPEEAAPTEEAPAEPEAAPTAEEVEEPDQAEEAPAEPTETEPAPAAEAPAEPKAEEKPAPEKKAPKKPKIKMHEPPKPEPVKPAGPMLSKPKPAKLSGPRVIRVEKPEPERKRRRKPGRPSKPRYDQPVTEPLMPSQPQPVKGKKSKKRGKGTPAETPEEQMRRKKQKRMRARDMADRQARLAAASGAGSRVKPSRKIETRKKTEEERQAERPDHATVSEPITVKDLSAAIAVKTGDVIAKLMAQGVMATANQTISTEVAQLVSMDFGTELSVERKHSAQELIEKQFEEREKKNVTRRPPVVTMLGHVDHGKTSLLDKIRSTSVASGEAGGITQHIGASQIVWNGKKITFLDTPGHEAFTAMRARGANMTDIVVLVVAADDGLMPQTIEAIHHAKAADVEIIVALNKIDLPGTDVNKVYGQLAEHGLTPAEWSGDTEVVKTSAISGEGIEDLIEHLDIIAELKDYQADNKIPATGWVIESKMSHGQGPVATLLVKEGQLKKGDVVLAGNGYGRVRTLKDSYGKNIKVATPSYAVEVSGLSEVPTAGDRFFCLEDINQAKNAAEQNLELEREKTLSQRSQVTLDNLFTQIEAGNIKELNLILKADVQGSVDVLIKYLSELSTDEVKINILHAAVGGITEGDVVLAEASEAIIIGFNVVADEKTRSIAESKGVDIRLYSIIYRITEDLKDAMVGMLEPEYEEKVLGTLIVRDTFRHSRIGTIAGCFVKSGVITKNSKVRLIRNNIVIRDKCSIDSLKHFRDDVREVKAGLECGVKIANFDDVKVDDVLESFEVVEVKREL</sequence>
<dbReference type="Gene3D" id="3.40.50.10050">
    <property type="entry name" value="Translation initiation factor IF- 2, domain 3"/>
    <property type="match status" value="1"/>
</dbReference>
<feature type="compositionally biased region" description="Basic and acidic residues" evidence="12">
    <location>
        <begin position="295"/>
        <end position="316"/>
    </location>
</feature>
<dbReference type="AlphaFoldDB" id="A0A1U9NJH3"/>
<evidence type="ECO:0000313" key="15">
    <source>
        <dbReference type="Proteomes" id="UP000189674"/>
    </source>
</evidence>